<proteinExistence type="predicted"/>
<dbReference type="NCBIfam" id="NF006681">
    <property type="entry name" value="PRK09229.1-2"/>
    <property type="match status" value="1"/>
</dbReference>
<name>A0A1I2F147_9BURK</name>
<dbReference type="NCBIfam" id="TIGR02022">
    <property type="entry name" value="hutF"/>
    <property type="match status" value="1"/>
</dbReference>
<keyword evidence="3" id="KW-0378">Hydrolase</keyword>
<evidence type="ECO:0000259" key="6">
    <source>
        <dbReference type="Pfam" id="PF22429"/>
    </source>
</evidence>
<dbReference type="AlphaFoldDB" id="A0A1I2F147"/>
<gene>
    <name evidence="7" type="ORF">SAMN04489711_10930</name>
</gene>
<evidence type="ECO:0000256" key="3">
    <source>
        <dbReference type="ARBA" id="ARBA00022801"/>
    </source>
</evidence>
<keyword evidence="4" id="KW-0862">Zinc</keyword>
<dbReference type="Proteomes" id="UP000199119">
    <property type="component" value="Unassembled WGS sequence"/>
</dbReference>
<dbReference type="EMBL" id="FONX01000009">
    <property type="protein sequence ID" value="SFE98739.1"/>
    <property type="molecule type" value="Genomic_DNA"/>
</dbReference>
<dbReference type="InterPro" id="IPR006680">
    <property type="entry name" value="Amidohydro-rel"/>
</dbReference>
<dbReference type="OrthoDB" id="9796020at2"/>
<evidence type="ECO:0000313" key="8">
    <source>
        <dbReference type="Proteomes" id="UP000199119"/>
    </source>
</evidence>
<dbReference type="Gene3D" id="2.30.40.10">
    <property type="entry name" value="Urease, subunit C, domain 1"/>
    <property type="match status" value="1"/>
</dbReference>
<dbReference type="InterPro" id="IPR010252">
    <property type="entry name" value="HutF"/>
</dbReference>
<dbReference type="InterPro" id="IPR055156">
    <property type="entry name" value="HutF-like_N"/>
</dbReference>
<dbReference type="STRING" id="1177982.SAMN04489711_10930"/>
<feature type="domain" description="Amidohydrolase-related" evidence="5">
    <location>
        <begin position="56"/>
        <end position="439"/>
    </location>
</feature>
<organism evidence="7 8">
    <name type="scientific">Paracidovorax wautersii</name>
    <dbReference type="NCBI Taxonomy" id="1177982"/>
    <lineage>
        <taxon>Bacteria</taxon>
        <taxon>Pseudomonadati</taxon>
        <taxon>Pseudomonadota</taxon>
        <taxon>Betaproteobacteria</taxon>
        <taxon>Burkholderiales</taxon>
        <taxon>Comamonadaceae</taxon>
        <taxon>Paracidovorax</taxon>
    </lineage>
</organism>
<dbReference type="GO" id="GO:0019239">
    <property type="term" value="F:deaminase activity"/>
    <property type="evidence" value="ECO:0007669"/>
    <property type="project" value="TreeGrafter"/>
</dbReference>
<dbReference type="Gene3D" id="3.20.20.140">
    <property type="entry name" value="Metal-dependent hydrolases"/>
    <property type="match status" value="1"/>
</dbReference>
<evidence type="ECO:0000256" key="2">
    <source>
        <dbReference type="ARBA" id="ARBA00022723"/>
    </source>
</evidence>
<comment type="cofactor">
    <cofactor evidence="1">
        <name>Zn(2+)</name>
        <dbReference type="ChEBI" id="CHEBI:29105"/>
    </cofactor>
</comment>
<dbReference type="GO" id="GO:0005829">
    <property type="term" value="C:cytosol"/>
    <property type="evidence" value="ECO:0007669"/>
    <property type="project" value="TreeGrafter"/>
</dbReference>
<evidence type="ECO:0000256" key="1">
    <source>
        <dbReference type="ARBA" id="ARBA00001947"/>
    </source>
</evidence>
<dbReference type="InterPro" id="IPR032466">
    <property type="entry name" value="Metal_Hydrolase"/>
</dbReference>
<keyword evidence="8" id="KW-1185">Reference proteome</keyword>
<dbReference type="PANTHER" id="PTHR11271">
    <property type="entry name" value="GUANINE DEAMINASE"/>
    <property type="match status" value="1"/>
</dbReference>
<dbReference type="InterPro" id="IPR051607">
    <property type="entry name" value="Metallo-dep_hydrolases"/>
</dbReference>
<dbReference type="Pfam" id="PF01979">
    <property type="entry name" value="Amidohydro_1"/>
    <property type="match status" value="1"/>
</dbReference>
<accession>A0A1I2F147</accession>
<dbReference type="GO" id="GO:0046872">
    <property type="term" value="F:metal ion binding"/>
    <property type="evidence" value="ECO:0007669"/>
    <property type="project" value="UniProtKB-KW"/>
</dbReference>
<dbReference type="RefSeq" id="WP_092940045.1">
    <property type="nucleotide sequence ID" value="NZ_FONX01000009.1"/>
</dbReference>
<evidence type="ECO:0000256" key="4">
    <source>
        <dbReference type="ARBA" id="ARBA00022833"/>
    </source>
</evidence>
<evidence type="ECO:0000313" key="7">
    <source>
        <dbReference type="EMBL" id="SFE98739.1"/>
    </source>
</evidence>
<feature type="domain" description="Formimidoylglutamate deiminase N-terminal" evidence="6">
    <location>
        <begin position="11"/>
        <end position="45"/>
    </location>
</feature>
<evidence type="ECO:0000259" key="5">
    <source>
        <dbReference type="Pfam" id="PF01979"/>
    </source>
</evidence>
<dbReference type="NCBIfam" id="NF006684">
    <property type="entry name" value="PRK09229.1-5"/>
    <property type="match status" value="1"/>
</dbReference>
<dbReference type="PANTHER" id="PTHR11271:SF48">
    <property type="entry name" value="AMIDOHYDROLASE-RELATED DOMAIN-CONTAINING PROTEIN"/>
    <property type="match status" value="1"/>
</dbReference>
<keyword evidence="2" id="KW-0479">Metal-binding</keyword>
<dbReference type="SUPFAM" id="SSF51556">
    <property type="entry name" value="Metallo-dependent hydrolases"/>
    <property type="match status" value="1"/>
</dbReference>
<dbReference type="InterPro" id="IPR011059">
    <property type="entry name" value="Metal-dep_hydrolase_composite"/>
</dbReference>
<protein>
    <submittedName>
        <fullName evidence="7">Formimidoylglutamate deiminase</fullName>
    </submittedName>
</protein>
<dbReference type="Pfam" id="PF22429">
    <property type="entry name" value="HutF_N"/>
    <property type="match status" value="1"/>
</dbReference>
<sequence>MSDAFADRGALFAPQALLPGGWARDVLLEWDATGQLTAVTPGAHPPQGTPVAPGPLIPGMPNLHSHAFQRAFAGLTEYRAGGASDSFWSWRNLMYRFAARITPASLEAIATWLYVEMLEAGYTSVCEFHYVHHDQGGMPYADDATLAHALLRAARTAGIGFTLLPVLYQTSGFGSKPPRADQARFLRSTDSMLSLLERLAPVLQGPAARLGLAPHSLRAVPPDSLRAAVAGLAALDAGAPIHIHIAEQTQEVADCQAWSGQRPVEWLLDHAPVDARWCLVHATHMTHTEYAAAAATGAVAGLCPSTEANLGDGLFDVPRWLRHGGRWGIGSDSHACVNAAEELMLLEYGQRLATRQRNVLAASGQPDVATAMTLQAVQGGAQATGRPVAGLAVGQQADWVALDAGHVALQGLPAEQLLGAHVFASHRTSAVQGVWVAGRQRVQAGRHPLHAAAAHAFVQARAATIRADD</sequence>
<reference evidence="8" key="1">
    <citation type="submission" date="2016-10" db="EMBL/GenBank/DDBJ databases">
        <authorList>
            <person name="Varghese N."/>
            <person name="Submissions S."/>
        </authorList>
    </citation>
    <scope>NUCLEOTIDE SEQUENCE [LARGE SCALE GENOMIC DNA]</scope>
    <source>
        <strain evidence="8">DSM 27981</strain>
    </source>
</reference>